<name>A0A7J8Z4G9_9ROSI</name>
<protein>
    <submittedName>
        <fullName evidence="1">Uncharacterized protein</fullName>
    </submittedName>
</protein>
<evidence type="ECO:0000313" key="2">
    <source>
        <dbReference type="Proteomes" id="UP000593574"/>
    </source>
</evidence>
<comment type="caution">
    <text evidence="1">The sequence shown here is derived from an EMBL/GenBank/DDBJ whole genome shotgun (WGS) entry which is preliminary data.</text>
</comment>
<dbReference type="EMBL" id="JABEZV010000002">
    <property type="protein sequence ID" value="MBA0706139.1"/>
    <property type="molecule type" value="Genomic_DNA"/>
</dbReference>
<organism evidence="1 2">
    <name type="scientific">Gossypium laxum</name>
    <dbReference type="NCBI Taxonomy" id="34288"/>
    <lineage>
        <taxon>Eukaryota</taxon>
        <taxon>Viridiplantae</taxon>
        <taxon>Streptophyta</taxon>
        <taxon>Embryophyta</taxon>
        <taxon>Tracheophyta</taxon>
        <taxon>Spermatophyta</taxon>
        <taxon>Magnoliopsida</taxon>
        <taxon>eudicotyledons</taxon>
        <taxon>Gunneridae</taxon>
        <taxon>Pentapetalae</taxon>
        <taxon>rosids</taxon>
        <taxon>malvids</taxon>
        <taxon>Malvales</taxon>
        <taxon>Malvaceae</taxon>
        <taxon>Malvoideae</taxon>
        <taxon>Gossypium</taxon>
    </lineage>
</organism>
<feature type="non-terminal residue" evidence="1">
    <location>
        <position position="1"/>
    </location>
</feature>
<dbReference type="AlphaFoldDB" id="A0A7J8Z4G9"/>
<keyword evidence="2" id="KW-1185">Reference proteome</keyword>
<dbReference type="Proteomes" id="UP000593574">
    <property type="component" value="Unassembled WGS sequence"/>
</dbReference>
<proteinExistence type="predicted"/>
<gene>
    <name evidence="1" type="ORF">Golax_018267</name>
</gene>
<evidence type="ECO:0000313" key="1">
    <source>
        <dbReference type="EMBL" id="MBA0706139.1"/>
    </source>
</evidence>
<sequence length="180" mass="21060">MLNKRIRSMREIQDRVLTTKEKLKRDRGTGEEKRKEDSKIEKRIANISLSDSNIGNRRKFILKEAKKTWKVGKNWVLVCKETKLEMVSMDLVRKFWADDNLELRFATVIGSPVAVNDVVWTEARAVLVVLQIFISLEWKINDSLFVEIGTKVVFNWCANKSIRSWSLQSTFADIERKIEK</sequence>
<accession>A0A7J8Z4G9</accession>
<reference evidence="1 2" key="1">
    <citation type="journal article" date="2019" name="Genome Biol. Evol.">
        <title>Insights into the evolution of the New World diploid cottons (Gossypium, subgenus Houzingenia) based on genome sequencing.</title>
        <authorList>
            <person name="Grover C.E."/>
            <person name="Arick M.A. 2nd"/>
            <person name="Thrash A."/>
            <person name="Conover J.L."/>
            <person name="Sanders W.S."/>
            <person name="Peterson D.G."/>
            <person name="Frelichowski J.E."/>
            <person name="Scheffler J.A."/>
            <person name="Scheffler B.E."/>
            <person name="Wendel J.F."/>
        </authorList>
    </citation>
    <scope>NUCLEOTIDE SEQUENCE [LARGE SCALE GENOMIC DNA]</scope>
    <source>
        <strain evidence="1">4</strain>
        <tissue evidence="1">Leaf</tissue>
    </source>
</reference>